<evidence type="ECO:0000256" key="3">
    <source>
        <dbReference type="SAM" id="MobiDB-lite"/>
    </source>
</evidence>
<comment type="subcellular location">
    <subcellularLocation>
        <location evidence="2">Cytoplasm</location>
    </subcellularLocation>
</comment>
<dbReference type="PROSITE" id="PS01319">
    <property type="entry name" value="RBFA"/>
    <property type="match status" value="1"/>
</dbReference>
<dbReference type="Proteomes" id="UP000236318">
    <property type="component" value="Unassembled WGS sequence"/>
</dbReference>
<feature type="region of interest" description="Disordered" evidence="3">
    <location>
        <begin position="130"/>
        <end position="162"/>
    </location>
</feature>
<dbReference type="HAMAP" id="MF_00003">
    <property type="entry name" value="RbfA"/>
    <property type="match status" value="1"/>
</dbReference>
<dbReference type="Gene3D" id="3.30.300.20">
    <property type="match status" value="1"/>
</dbReference>
<dbReference type="Pfam" id="PF02033">
    <property type="entry name" value="RBFA"/>
    <property type="match status" value="1"/>
</dbReference>
<dbReference type="SUPFAM" id="SSF89919">
    <property type="entry name" value="Ribosome-binding factor A, RbfA"/>
    <property type="match status" value="1"/>
</dbReference>
<dbReference type="PANTHER" id="PTHR33515:SF1">
    <property type="entry name" value="RIBOSOME-BINDING FACTOR A, CHLOROPLASTIC-RELATED"/>
    <property type="match status" value="1"/>
</dbReference>
<keyword evidence="2" id="KW-0963">Cytoplasm</keyword>
<dbReference type="EMBL" id="FXEG02000002">
    <property type="protein sequence ID" value="SOX53146.1"/>
    <property type="molecule type" value="Genomic_DNA"/>
</dbReference>
<dbReference type="OrthoDB" id="307788at2"/>
<proteinExistence type="inferred from homology"/>
<dbReference type="PANTHER" id="PTHR33515">
    <property type="entry name" value="RIBOSOME-BINDING FACTOR A, CHLOROPLASTIC-RELATED"/>
    <property type="match status" value="1"/>
</dbReference>
<sequence>MADPARARRLAKRINTIVASAIESEIKDPRLDGVTVVDTKVTADLHDATVFYTVMGPTLDDEPDYEGAAAALDRAKGTLRTMVGAGTGVRFTPTLTFTRDTTTDTVARMDELLARARAADADVARVRVGAKPAGEADPYREIGAATGAADAEDRGDDYRPED</sequence>
<comment type="subunit">
    <text evidence="2">Monomer. Binds 30S ribosomal subunits, but not 50S ribosomal subunits or 70S ribosomes.</text>
</comment>
<evidence type="ECO:0000256" key="2">
    <source>
        <dbReference type="HAMAP-Rule" id="MF_00003"/>
    </source>
</evidence>
<reference evidence="4" key="1">
    <citation type="submission" date="2018-01" db="EMBL/GenBank/DDBJ databases">
        <authorList>
            <consortium name="Urmite Genomes"/>
        </authorList>
    </citation>
    <scope>NUCLEOTIDE SEQUENCE [LARGE SCALE GENOMIC DNA]</scope>
    <source>
        <strain evidence="4">AFP003</strain>
    </source>
</reference>
<comment type="function">
    <text evidence="2">One of several proteins that assist in the late maturation steps of the functional core of the 30S ribosomal subunit. Associates with free 30S ribosomal subunits (but not with 30S subunits that are part of 70S ribosomes or polysomes). Required for efficient processing of 16S rRNA. May interact with the 5'-terminal helix region of 16S rRNA.</text>
</comment>
<evidence type="ECO:0000313" key="5">
    <source>
        <dbReference type="Proteomes" id="UP000236318"/>
    </source>
</evidence>
<protein>
    <recommendedName>
        <fullName evidence="2">Ribosome-binding factor A</fullName>
    </recommendedName>
</protein>
<dbReference type="AlphaFoldDB" id="A0A2K4Y8L8"/>
<comment type="caution">
    <text evidence="4">The sequence shown here is derived from an EMBL/GenBank/DDBJ whole genome shotgun (WGS) entry which is preliminary data.</text>
</comment>
<comment type="similarity">
    <text evidence="2">Belongs to the RbfA family.</text>
</comment>
<organism evidence="4 5">
    <name type="scientific">Mycobacterium ahvazicum</name>
    <dbReference type="NCBI Taxonomy" id="1964395"/>
    <lineage>
        <taxon>Bacteria</taxon>
        <taxon>Bacillati</taxon>
        <taxon>Actinomycetota</taxon>
        <taxon>Actinomycetes</taxon>
        <taxon>Mycobacteriales</taxon>
        <taxon>Mycobacteriaceae</taxon>
        <taxon>Mycobacterium</taxon>
        <taxon>Mycobacterium simiae complex</taxon>
    </lineage>
</organism>
<dbReference type="GO" id="GO:0043024">
    <property type="term" value="F:ribosomal small subunit binding"/>
    <property type="evidence" value="ECO:0007669"/>
    <property type="project" value="TreeGrafter"/>
</dbReference>
<gene>
    <name evidence="2" type="primary">rbfA</name>
    <name evidence="4" type="ORF">MAAFP003_1816</name>
</gene>
<accession>A0A2K4Y8L8</accession>
<dbReference type="InterPro" id="IPR015946">
    <property type="entry name" value="KH_dom-like_a/b"/>
</dbReference>
<dbReference type="InterPro" id="IPR020053">
    <property type="entry name" value="Ribosome-bd_factorA_CS"/>
</dbReference>
<name>A0A2K4Y8L8_9MYCO</name>
<dbReference type="GO" id="GO:0030490">
    <property type="term" value="P:maturation of SSU-rRNA"/>
    <property type="evidence" value="ECO:0007669"/>
    <property type="project" value="UniProtKB-UniRule"/>
</dbReference>
<dbReference type="NCBIfam" id="TIGR00082">
    <property type="entry name" value="rbfA"/>
    <property type="match status" value="1"/>
</dbReference>
<evidence type="ECO:0000313" key="4">
    <source>
        <dbReference type="EMBL" id="SOX53146.1"/>
    </source>
</evidence>
<dbReference type="InterPro" id="IPR000238">
    <property type="entry name" value="RbfA"/>
</dbReference>
<keyword evidence="1 2" id="KW-0690">Ribosome biogenesis</keyword>
<dbReference type="RefSeq" id="WP_096286222.1">
    <property type="nucleotide sequence ID" value="NZ_FXEG02000002.1"/>
</dbReference>
<dbReference type="InterPro" id="IPR023799">
    <property type="entry name" value="RbfA_dom_sf"/>
</dbReference>
<dbReference type="GO" id="GO:0005829">
    <property type="term" value="C:cytosol"/>
    <property type="evidence" value="ECO:0007669"/>
    <property type="project" value="TreeGrafter"/>
</dbReference>
<keyword evidence="5" id="KW-1185">Reference proteome</keyword>
<evidence type="ECO:0000256" key="1">
    <source>
        <dbReference type="ARBA" id="ARBA00022517"/>
    </source>
</evidence>